<dbReference type="OrthoDB" id="7832001at2759"/>
<dbReference type="PANTHER" id="PTHR43270">
    <property type="entry name" value="BETA-ALA-HIS DIPEPTIDASE"/>
    <property type="match status" value="1"/>
</dbReference>
<evidence type="ECO:0000256" key="3">
    <source>
        <dbReference type="ARBA" id="ARBA00022670"/>
    </source>
</evidence>
<keyword evidence="11" id="KW-1185">Reference proteome</keyword>
<evidence type="ECO:0000256" key="1">
    <source>
        <dbReference type="ARBA" id="ARBA00006247"/>
    </source>
</evidence>
<dbReference type="PROSITE" id="PS00678">
    <property type="entry name" value="WD_REPEATS_1"/>
    <property type="match status" value="2"/>
</dbReference>
<dbReference type="Pfam" id="PF01546">
    <property type="entry name" value="Peptidase_M20"/>
    <property type="match status" value="1"/>
</dbReference>
<dbReference type="InParanoid" id="E4ZYC6"/>
<dbReference type="GO" id="GO:0046872">
    <property type="term" value="F:metal ion binding"/>
    <property type="evidence" value="ECO:0007669"/>
    <property type="project" value="UniProtKB-KW"/>
</dbReference>
<evidence type="ECO:0000256" key="6">
    <source>
        <dbReference type="ARBA" id="ARBA00022801"/>
    </source>
</evidence>
<feature type="region of interest" description="Disordered" evidence="8">
    <location>
        <begin position="54"/>
        <end position="106"/>
    </location>
</feature>
<evidence type="ECO:0000256" key="4">
    <source>
        <dbReference type="ARBA" id="ARBA00022723"/>
    </source>
</evidence>
<dbReference type="AlphaFoldDB" id="E4ZYC6"/>
<dbReference type="InterPro" id="IPR015943">
    <property type="entry name" value="WD40/YVTN_repeat-like_dom_sf"/>
</dbReference>
<evidence type="ECO:0000313" key="10">
    <source>
        <dbReference type="EMBL" id="CBX96371.1"/>
    </source>
</evidence>
<organism evidence="11">
    <name type="scientific">Leptosphaeria maculans (strain JN3 / isolate v23.1.3 / race Av1-4-5-6-7-8)</name>
    <name type="common">Blackleg fungus</name>
    <name type="synonym">Phoma lingam</name>
    <dbReference type="NCBI Taxonomy" id="985895"/>
    <lineage>
        <taxon>Eukaryota</taxon>
        <taxon>Fungi</taxon>
        <taxon>Dikarya</taxon>
        <taxon>Ascomycota</taxon>
        <taxon>Pezizomycotina</taxon>
        <taxon>Dothideomycetes</taxon>
        <taxon>Pleosporomycetidae</taxon>
        <taxon>Pleosporales</taxon>
        <taxon>Pleosporineae</taxon>
        <taxon>Leptosphaeriaceae</taxon>
        <taxon>Plenodomus</taxon>
        <taxon>Plenodomus lingam/Leptosphaeria maculans species complex</taxon>
    </lineage>
</organism>
<dbReference type="EMBL" id="FP929128">
    <property type="protein sequence ID" value="CBX96371.1"/>
    <property type="molecule type" value="Genomic_DNA"/>
</dbReference>
<dbReference type="SMART" id="SM00320">
    <property type="entry name" value="WD40"/>
    <property type="match status" value="7"/>
</dbReference>
<dbReference type="HOGENOM" id="CLU_008535_0_0_1"/>
<dbReference type="Gene3D" id="3.40.630.10">
    <property type="entry name" value="Zn peptidases"/>
    <property type="match status" value="2"/>
</dbReference>
<keyword evidence="5" id="KW-0677">Repeat</keyword>
<sequence>MHPAARSLPDALHTADAGGSQSTSTSLTCLTCKNNRGWTTDKVLVRCNALSSPKSAASSQRPMAPSHRASSPYRSRDPVAMYTHHSFSPSPERALSDHETSSDTTLYGGDELSQWSTCPIAPIFDQLLPHSDTVPASAIFPFHLISACSSAERAMCQYSQSTTTTTCEVKQNLRRRPAQLDPGASVIALDANGPDQLHTTGKQEMLCRNSKKKRQRRESLGAALTMPSAVPLQHDAVSYSDSDDEAAPGAKSRPSLSHRMKHDKSILALAVSSQYIFAGTQGGELLVFSLDTYERRRVIHAHKGSILGLCLSQDQQLLFSSAADPIVNVWCTSTFQHLYALWSPYDIGDIFCVAYSSCHSTVYLGAQNTSIQWYDLKEKDTRPRPSTSSHPNERKNKFFDSLGPGGAQTPKPSGAEHRPRDAAGGQELQIDNQDIHQFAHYGYVHCMLLGQGILPDAPSEEVLVSGGGDGRIVLWRIDPTQRGSISIIYTLEDGREEGESILSLAREGSFLYSGRFDGEINVWDLETRQLVRSLKANVGDVHTLTLGAGILYAGGKSGSVQVSTRAGGSMLPGSMLMKKTQKFNEHYETITTFKAHNGLILASAFAKFDDRPMLFTGGNDNTIVVWEVKDCMEPDAVASRSNNDLMVESLSQFVSFRTVSSQAKYRADCRRGASYLRSVFQNFGAMTEMINTSEPYNPVVFAKFRGNPATAASRKKILFYGHYDVIPAENEHRKWKHDPFVLTGENGYLYGRGVSDNKGPIMAAIYAAHELAKEQSLDADIIFLIEGEEESGSRGFEKAVQSRKDLIGDVDWILLANSYWLDDHVPCLTYGLRGVIHATVSIESKHPDLHSGVDGSALLDEPLKDLVMLLSKLTGRHGKVQIPGFYDPVLPLTKNEEDLYTEITKTLLQGNPGLGDPVELAQSLMRRWREASLTIHRFQTSGPDNSTIIPRLAKAAMSIRLVPNQEANEVAKALTSFLQSEFEDLDSKNRLTVTIDHQAEPWLGDFNNEIFQTLERAITSVWGPTLGQPHDCQPTPKAQDYFPPSSPAQPTLVPATSNTLANSQSASASTPPTTTPPRKPLYIREGGSIPSIRFLEKEFNAPAAHLPCGQASDSAHLDNERLRLVNLYNSKRIFKHVFRELPAK</sequence>
<dbReference type="SUPFAM" id="SSF50978">
    <property type="entry name" value="WD40 repeat-like"/>
    <property type="match status" value="1"/>
</dbReference>
<feature type="region of interest" description="Disordered" evidence="8">
    <location>
        <begin position="1"/>
        <end position="26"/>
    </location>
</feature>
<keyword evidence="3" id="KW-0645">Protease</keyword>
<evidence type="ECO:0000259" key="9">
    <source>
        <dbReference type="Pfam" id="PF07687"/>
    </source>
</evidence>
<gene>
    <name evidence="10" type="ORF">LEMA_P112900.1</name>
</gene>
<name>E4ZYC6_LEPMJ</name>
<dbReference type="STRING" id="985895.E4ZYC6"/>
<protein>
    <recommendedName>
        <fullName evidence="9">Peptidase M20 dimerisation domain-containing protein</fullName>
    </recommendedName>
</protein>
<keyword evidence="2 7" id="KW-0853">WD repeat</keyword>
<dbReference type="eggNOG" id="KOG2276">
    <property type="taxonomic scope" value="Eukaryota"/>
</dbReference>
<dbReference type="Pfam" id="PF00400">
    <property type="entry name" value="WD40"/>
    <property type="match status" value="2"/>
</dbReference>
<dbReference type="InterPro" id="IPR001680">
    <property type="entry name" value="WD40_rpt"/>
</dbReference>
<accession>E4ZYC6</accession>
<dbReference type="PIRSF" id="PIRSF037237">
    <property type="entry name" value="Peptidase_WD_repeats_DUG2"/>
    <property type="match status" value="1"/>
</dbReference>
<dbReference type="Pfam" id="PF07687">
    <property type="entry name" value="M20_dimer"/>
    <property type="match status" value="1"/>
</dbReference>
<dbReference type="PANTHER" id="PTHR43270:SF8">
    <property type="entry name" value="DI- AND TRIPEPTIDASE DUG2-RELATED"/>
    <property type="match status" value="1"/>
</dbReference>
<evidence type="ECO:0000256" key="5">
    <source>
        <dbReference type="ARBA" id="ARBA00022737"/>
    </source>
</evidence>
<feature type="repeat" description="WD" evidence="7">
    <location>
        <begin position="299"/>
        <end position="330"/>
    </location>
</feature>
<evidence type="ECO:0000256" key="8">
    <source>
        <dbReference type="SAM" id="MobiDB-lite"/>
    </source>
</evidence>
<dbReference type="PROSITE" id="PS50082">
    <property type="entry name" value="WD_REPEATS_2"/>
    <property type="match status" value="3"/>
</dbReference>
<dbReference type="GO" id="GO:0008233">
    <property type="term" value="F:peptidase activity"/>
    <property type="evidence" value="ECO:0007669"/>
    <property type="project" value="UniProtKB-KW"/>
</dbReference>
<dbReference type="OMA" id="HATVCVD"/>
<dbReference type="SUPFAM" id="SSF53187">
    <property type="entry name" value="Zn-dependent exopeptidases"/>
    <property type="match status" value="1"/>
</dbReference>
<evidence type="ECO:0000256" key="2">
    <source>
        <dbReference type="ARBA" id="ARBA00022574"/>
    </source>
</evidence>
<evidence type="ECO:0000313" key="11">
    <source>
        <dbReference type="Proteomes" id="UP000002668"/>
    </source>
</evidence>
<feature type="domain" description="Peptidase M20 dimerisation" evidence="9">
    <location>
        <begin position="831"/>
        <end position="983"/>
    </location>
</feature>
<feature type="region of interest" description="Disordered" evidence="8">
    <location>
        <begin position="376"/>
        <end position="421"/>
    </location>
</feature>
<keyword evidence="6" id="KW-0378">Hydrolase</keyword>
<dbReference type="InterPro" id="IPR051458">
    <property type="entry name" value="Cyt/Met_Dipeptidase"/>
</dbReference>
<dbReference type="Gene3D" id="3.30.70.360">
    <property type="match status" value="1"/>
</dbReference>
<dbReference type="InterPro" id="IPR017149">
    <property type="entry name" value="GSH_degradosome_Dug2"/>
</dbReference>
<keyword evidence="4" id="KW-0479">Metal-binding</keyword>
<feature type="repeat" description="WD" evidence="7">
    <location>
        <begin position="593"/>
        <end position="629"/>
    </location>
</feature>
<proteinExistence type="inferred from homology"/>
<comment type="similarity">
    <text evidence="1">Belongs to the peptidase M20A family.</text>
</comment>
<dbReference type="Proteomes" id="UP000002668">
    <property type="component" value="Genome"/>
</dbReference>
<feature type="repeat" description="WD" evidence="7">
    <location>
        <begin position="502"/>
        <end position="533"/>
    </location>
</feature>
<reference evidence="11" key="1">
    <citation type="journal article" date="2011" name="Nat. Commun.">
        <title>Effector diversification within compartments of the Leptosphaeria maculans genome affected by Repeat-Induced Point mutations.</title>
        <authorList>
            <person name="Rouxel T."/>
            <person name="Grandaubert J."/>
            <person name="Hane J.K."/>
            <person name="Hoede C."/>
            <person name="van de Wouw A.P."/>
            <person name="Couloux A."/>
            <person name="Dominguez V."/>
            <person name="Anthouard V."/>
            <person name="Bally P."/>
            <person name="Bourras S."/>
            <person name="Cozijnsen A.J."/>
            <person name="Ciuffetti L.M."/>
            <person name="Degrave A."/>
            <person name="Dilmaghani A."/>
            <person name="Duret L."/>
            <person name="Fudal I."/>
            <person name="Goodwin S.B."/>
            <person name="Gout L."/>
            <person name="Glaser N."/>
            <person name="Linglin J."/>
            <person name="Kema G.H.J."/>
            <person name="Lapalu N."/>
            <person name="Lawrence C.B."/>
            <person name="May K."/>
            <person name="Meyer M."/>
            <person name="Ollivier B."/>
            <person name="Poulain J."/>
            <person name="Schoch C.L."/>
            <person name="Simon A."/>
            <person name="Spatafora J.W."/>
            <person name="Stachowiak A."/>
            <person name="Turgeon B.G."/>
            <person name="Tyler B.M."/>
            <person name="Vincent D."/>
            <person name="Weissenbach J."/>
            <person name="Amselem J."/>
            <person name="Quesneville H."/>
            <person name="Oliver R.P."/>
            <person name="Wincker P."/>
            <person name="Balesdent M.-H."/>
            <person name="Howlett B.J."/>
        </authorList>
    </citation>
    <scope>NUCLEOTIDE SEQUENCE [LARGE SCALE GENOMIC DNA]</scope>
    <source>
        <strain evidence="11">JN3 / isolate v23.1.3 / race Av1-4-5-6-7-8</strain>
    </source>
</reference>
<dbReference type="GO" id="GO:0006751">
    <property type="term" value="P:glutathione catabolic process"/>
    <property type="evidence" value="ECO:0007669"/>
    <property type="project" value="InterPro"/>
</dbReference>
<dbReference type="InterPro" id="IPR002933">
    <property type="entry name" value="Peptidase_M20"/>
</dbReference>
<feature type="region of interest" description="Disordered" evidence="8">
    <location>
        <begin position="238"/>
        <end position="258"/>
    </location>
</feature>
<evidence type="ECO:0000256" key="7">
    <source>
        <dbReference type="PROSITE-ProRule" id="PRU00221"/>
    </source>
</evidence>
<dbReference type="InterPro" id="IPR011650">
    <property type="entry name" value="Peptidase_M20_dimer"/>
</dbReference>
<dbReference type="InterPro" id="IPR036322">
    <property type="entry name" value="WD40_repeat_dom_sf"/>
</dbReference>
<dbReference type="GO" id="GO:0006508">
    <property type="term" value="P:proteolysis"/>
    <property type="evidence" value="ECO:0007669"/>
    <property type="project" value="UniProtKB-KW"/>
</dbReference>
<feature type="region of interest" description="Disordered" evidence="8">
    <location>
        <begin position="1025"/>
        <end position="1083"/>
    </location>
</feature>
<dbReference type="VEuPathDB" id="FungiDB:LEMA_P112900.1"/>
<feature type="compositionally biased region" description="Low complexity" evidence="8">
    <location>
        <begin position="1063"/>
        <end position="1072"/>
    </location>
</feature>
<dbReference type="InterPro" id="IPR019775">
    <property type="entry name" value="WD40_repeat_CS"/>
</dbReference>
<dbReference type="FunCoup" id="E4ZYC6">
    <property type="interactions" value="78"/>
</dbReference>
<dbReference type="Gene3D" id="2.130.10.10">
    <property type="entry name" value="YVTN repeat-like/Quinoprotein amine dehydrogenase"/>
    <property type="match status" value="2"/>
</dbReference>